<dbReference type="Proteomes" id="UP001501581">
    <property type="component" value="Unassembled WGS sequence"/>
</dbReference>
<accession>A0ABN1TW18</accession>
<evidence type="ECO:0000313" key="3">
    <source>
        <dbReference type="EMBL" id="GAA1103256.1"/>
    </source>
</evidence>
<organism evidence="3 4">
    <name type="scientific">Nocardioides dubius</name>
    <dbReference type="NCBI Taxonomy" id="317019"/>
    <lineage>
        <taxon>Bacteria</taxon>
        <taxon>Bacillati</taxon>
        <taxon>Actinomycetota</taxon>
        <taxon>Actinomycetes</taxon>
        <taxon>Propionibacteriales</taxon>
        <taxon>Nocardioidaceae</taxon>
        <taxon>Nocardioides</taxon>
    </lineage>
</organism>
<dbReference type="InterPro" id="IPR009003">
    <property type="entry name" value="Peptidase_S1_PA"/>
</dbReference>
<proteinExistence type="predicted"/>
<evidence type="ECO:0000256" key="2">
    <source>
        <dbReference type="SAM" id="SignalP"/>
    </source>
</evidence>
<gene>
    <name evidence="3" type="ORF">GCM10009668_22540</name>
</gene>
<evidence type="ECO:0000256" key="1">
    <source>
        <dbReference type="SAM" id="MobiDB-lite"/>
    </source>
</evidence>
<feature type="signal peptide" evidence="2">
    <location>
        <begin position="1"/>
        <end position="26"/>
    </location>
</feature>
<feature type="compositionally biased region" description="Low complexity" evidence="1">
    <location>
        <begin position="598"/>
        <end position="608"/>
    </location>
</feature>
<sequence length="629" mass="64693">MTTRRKRALLGAGATLTLLTAGLAIASTTATGAPAPGASADCPLPFPEASLTPGLEVTGKTTAGTYKRGATIHSSPQTPESFTGTYLSTIEDATGDLFLFELEGSRITNPDGSVDAGIWQGISGSPVYAANGQLVGSVSYAFTQATGSKIAGVTPAARLYDLLGETDPAPAMRVVPSRAERAELAEAGVPAAQTQGALRRLSSPVVLAGTSGLTAQSTKMLQTLAKRAGRPVPQLAAGSTGNQANTVPIVAGGNVAVADSYGSVALYSVGTAAAVCDDIVIGYGHPNVWSPAGGTIHGASTAMIMADGPVSFKMANLAAPVGTLLHDRLSGITGRVQSTLPAAATVKVTTTGPKSSVTESVVPNAEAIAYVAGLQTYRDAAMSTDEAGPGAADVAWDITFQRANGTVQTFSRSQHYASASSIADEVPNGVAGDVAAIQDNGFEDVTITDVQVRQTLTRSYKGLALNRVEAWVGGKWTTIKDGGRITVKSGSNVKVRASLVKDGRRSTGVPATKTFTLATPKSAIGRGIVSISGNGSSFWDEEFLMLFGEEEFEDGPQITSLNALLKLLAAEAPQNSVSANLAGITKYGKEFARTGSWSTPSVVSGSSSIQIKFQTPPKKKKKKKVKKKR</sequence>
<feature type="chain" id="PRO_5047002000" description="Peptidase S55 domain-containing protein" evidence="2">
    <location>
        <begin position="27"/>
        <end position="629"/>
    </location>
</feature>
<evidence type="ECO:0008006" key="5">
    <source>
        <dbReference type="Google" id="ProtNLM"/>
    </source>
</evidence>
<keyword evidence="4" id="KW-1185">Reference proteome</keyword>
<name>A0ABN1TW18_9ACTN</name>
<dbReference type="SUPFAM" id="SSF50494">
    <property type="entry name" value="Trypsin-like serine proteases"/>
    <property type="match status" value="1"/>
</dbReference>
<reference evidence="3 4" key="1">
    <citation type="journal article" date="2019" name="Int. J. Syst. Evol. Microbiol.">
        <title>The Global Catalogue of Microorganisms (GCM) 10K type strain sequencing project: providing services to taxonomists for standard genome sequencing and annotation.</title>
        <authorList>
            <consortium name="The Broad Institute Genomics Platform"/>
            <consortium name="The Broad Institute Genome Sequencing Center for Infectious Disease"/>
            <person name="Wu L."/>
            <person name="Ma J."/>
        </authorList>
    </citation>
    <scope>NUCLEOTIDE SEQUENCE [LARGE SCALE GENOMIC DNA]</scope>
    <source>
        <strain evidence="3 4">JCM 13008</strain>
    </source>
</reference>
<feature type="compositionally biased region" description="Basic residues" evidence="1">
    <location>
        <begin position="617"/>
        <end position="629"/>
    </location>
</feature>
<evidence type="ECO:0000313" key="4">
    <source>
        <dbReference type="Proteomes" id="UP001501581"/>
    </source>
</evidence>
<protein>
    <recommendedName>
        <fullName evidence="5">Peptidase S55 domain-containing protein</fullName>
    </recommendedName>
</protein>
<comment type="caution">
    <text evidence="3">The sequence shown here is derived from an EMBL/GenBank/DDBJ whole genome shotgun (WGS) entry which is preliminary data.</text>
</comment>
<dbReference type="EMBL" id="BAAALG010000009">
    <property type="protein sequence ID" value="GAA1103256.1"/>
    <property type="molecule type" value="Genomic_DNA"/>
</dbReference>
<feature type="region of interest" description="Disordered" evidence="1">
    <location>
        <begin position="598"/>
        <end position="629"/>
    </location>
</feature>
<dbReference type="RefSeq" id="WP_343994405.1">
    <property type="nucleotide sequence ID" value="NZ_BAAALG010000009.1"/>
</dbReference>
<keyword evidence="2" id="KW-0732">Signal</keyword>